<dbReference type="SUPFAM" id="SSF52058">
    <property type="entry name" value="L domain-like"/>
    <property type="match status" value="1"/>
</dbReference>
<reference evidence="4 5" key="1">
    <citation type="journal article" date="2013" name="Genome Biol.">
        <title>Genome of Acanthamoeba castellanii highlights extensive lateral gene transfer and early evolution of tyrosine kinase signaling.</title>
        <authorList>
            <person name="Clarke M."/>
            <person name="Lohan A.J."/>
            <person name="Liu B."/>
            <person name="Lagkouvardos I."/>
            <person name="Roy S."/>
            <person name="Zafar N."/>
            <person name="Bertelli C."/>
            <person name="Schilde C."/>
            <person name="Kianianmomeni A."/>
            <person name="Burglin T.R."/>
            <person name="Frech C."/>
            <person name="Turcotte B."/>
            <person name="Kopec K.O."/>
            <person name="Synnott J.M."/>
            <person name="Choo C."/>
            <person name="Paponov I."/>
            <person name="Finkler A."/>
            <person name="Soon Heng Tan C."/>
            <person name="Hutchins A.P."/>
            <person name="Weinmeier T."/>
            <person name="Rattei T."/>
            <person name="Chu J.S."/>
            <person name="Gimenez G."/>
            <person name="Irimia M."/>
            <person name="Rigden D.J."/>
            <person name="Fitzpatrick D.A."/>
            <person name="Lorenzo-Morales J."/>
            <person name="Bateman A."/>
            <person name="Chiu C.H."/>
            <person name="Tang P."/>
            <person name="Hegemann P."/>
            <person name="Fromm H."/>
            <person name="Raoult D."/>
            <person name="Greub G."/>
            <person name="Miranda-Saavedra D."/>
            <person name="Chen N."/>
            <person name="Nash P."/>
            <person name="Ginger M.L."/>
            <person name="Horn M."/>
            <person name="Schaap P."/>
            <person name="Caler L."/>
            <person name="Loftus B."/>
        </authorList>
    </citation>
    <scope>NUCLEOTIDE SEQUENCE [LARGE SCALE GENOMIC DNA]</scope>
    <source>
        <strain evidence="4 5">Neff</strain>
    </source>
</reference>
<dbReference type="STRING" id="1257118.L8GNE9"/>
<evidence type="ECO:0000313" key="4">
    <source>
        <dbReference type="EMBL" id="ELR14278.1"/>
    </source>
</evidence>
<name>L8GNE9_ACACF</name>
<feature type="transmembrane region" description="Helical" evidence="3">
    <location>
        <begin position="821"/>
        <end position="848"/>
    </location>
</feature>
<feature type="transmembrane region" description="Helical" evidence="3">
    <location>
        <begin position="757"/>
        <end position="776"/>
    </location>
</feature>
<gene>
    <name evidence="4" type="ORF">ACA1_105990</name>
</gene>
<dbReference type="KEGG" id="acan:ACA1_105990"/>
<evidence type="ECO:0000256" key="1">
    <source>
        <dbReference type="ARBA" id="ARBA00022737"/>
    </source>
</evidence>
<dbReference type="PANTHER" id="PTHR48007">
    <property type="entry name" value="LEUCINE-RICH REPEAT RECEPTOR-LIKE PROTEIN KINASE PXC1"/>
    <property type="match status" value="1"/>
</dbReference>
<dbReference type="OrthoDB" id="26095at2759"/>
<dbReference type="FunFam" id="3.80.10.10:FF:000383">
    <property type="entry name" value="Leucine-rich repeat receptor protein kinase EMS1"/>
    <property type="match status" value="1"/>
</dbReference>
<keyword evidence="3" id="KW-1133">Transmembrane helix</keyword>
<feature type="transmembrane region" description="Helical" evidence="3">
    <location>
        <begin position="783"/>
        <end position="801"/>
    </location>
</feature>
<keyword evidence="3" id="KW-0472">Membrane</keyword>
<proteinExistence type="predicted"/>
<dbReference type="AlphaFoldDB" id="L8GNE9"/>
<keyword evidence="5" id="KW-1185">Reference proteome</keyword>
<dbReference type="EMBL" id="KB008060">
    <property type="protein sequence ID" value="ELR14278.1"/>
    <property type="molecule type" value="Genomic_DNA"/>
</dbReference>
<accession>L8GNE9</accession>
<evidence type="ECO:0000256" key="2">
    <source>
        <dbReference type="SAM" id="MobiDB-lite"/>
    </source>
</evidence>
<dbReference type="Pfam" id="PF00560">
    <property type="entry name" value="LRR_1"/>
    <property type="match status" value="3"/>
</dbReference>
<dbReference type="Gene3D" id="3.80.10.10">
    <property type="entry name" value="Ribonuclease Inhibitor"/>
    <property type="match status" value="1"/>
</dbReference>
<feature type="transmembrane region" description="Helical" evidence="3">
    <location>
        <begin position="682"/>
        <end position="703"/>
    </location>
</feature>
<dbReference type="PANTHER" id="PTHR48007:SF4">
    <property type="entry name" value="LEUCINE-RICH REPEAT RECEPTOR-LIKE PROTEIN KINASE PXC1"/>
    <property type="match status" value="1"/>
</dbReference>
<evidence type="ECO:0000256" key="3">
    <source>
        <dbReference type="SAM" id="Phobius"/>
    </source>
</evidence>
<organism evidence="4 5">
    <name type="scientific">Acanthamoeba castellanii (strain ATCC 30010 / Neff)</name>
    <dbReference type="NCBI Taxonomy" id="1257118"/>
    <lineage>
        <taxon>Eukaryota</taxon>
        <taxon>Amoebozoa</taxon>
        <taxon>Discosea</taxon>
        <taxon>Longamoebia</taxon>
        <taxon>Centramoebida</taxon>
        <taxon>Acanthamoebidae</taxon>
        <taxon>Acanthamoeba</taxon>
    </lineage>
</organism>
<feature type="transmembrane region" description="Helical" evidence="3">
    <location>
        <begin position="404"/>
        <end position="423"/>
    </location>
</feature>
<dbReference type="Proteomes" id="UP000011083">
    <property type="component" value="Unassembled WGS sequence"/>
</dbReference>
<dbReference type="InterPro" id="IPR032675">
    <property type="entry name" value="LRR_dom_sf"/>
</dbReference>
<dbReference type="GeneID" id="14914853"/>
<dbReference type="VEuPathDB" id="AmoebaDB:ACA1_105990"/>
<protein>
    <submittedName>
        <fullName evidence="4">Leucine rich repeat domain containing protein</fullName>
    </submittedName>
</protein>
<keyword evidence="1" id="KW-0677">Repeat</keyword>
<dbReference type="OMA" id="AFPCISE"/>
<sequence>MKSELADYGGSGNATLISIALQRNNLRGSLEAVRFDALGAVLESLDLDRNELEGPVPSSLCHVAALAQLRMSNNHLTGPVPDCFNISKQLIRLDLSSNLLTGPLPESLFRIPSLEFLILASNLINGSLPKLYGATNLTKLVLSSNRLQGKFPQDIQYLNYLVQVSLDHNQFSDAFDDNNFVPYTRIMSAIDVAHNNFSGYIPARIAELVRGGSMSYISFANNPRMVAQGKGAPVPPYLALLDSELTLKDRRKYYCKSVIVAQGGLLAVEVSPEYFDYHHCSCSRGYHGKPPSDCEGCPTNCQCDQGGNVLTWPVGYYPIISSDNPSKELRVVTAEACPAGSYACNPHGNCSFVWNQGIAPGCDLCSLGSSGRLCSKCHCDQYRDCYYLNYKSQCMLCERVARSTIVGGALLLVFAAVVAALVATRSSASSVRLELAKKMKRTKKRGRRKRKMTERHKAIGADQSDSADAAAQSRFNIHGHILNESGKLRLLILYWQASSLLNNRWPHWTLEYGMRFLSIFDPQTTEFGLECLFPALADPFNDLVVNLLIVPALSLLLVVVVAVWVGWRYTAARLLRSKRPPPSIETLHAPHMSTNDGDRSSSSSSSSTTGAAVGSCPDRVTRPIMWGVNVFLFILWLFYFQVCNKAFFAFPCISEAETGDSYVATLPWLSCSSDEWHRLRAVAIAGLVVYAVGVPALFAGLYLHFLRKKALFDPDVQYTIGFFYSGYKQHTWYEAVIFLRRFALSALIFALPPDTPFRETGLFAVLLLAISCVFLLRPYRQKLDWMLEIISLFVLVVTYIAQSEWTYLIPNYQMFDPEPDVAALVWMMLLINVGTILTFVLVMLFVVLRLPALRYLRAHGRTQGATYDLVRYWDKVVE</sequence>
<feature type="transmembrane region" description="Helical" evidence="3">
    <location>
        <begin position="624"/>
        <end position="642"/>
    </location>
</feature>
<evidence type="ECO:0000313" key="5">
    <source>
        <dbReference type="Proteomes" id="UP000011083"/>
    </source>
</evidence>
<dbReference type="RefSeq" id="XP_004336291.1">
    <property type="nucleotide sequence ID" value="XM_004336243.1"/>
</dbReference>
<feature type="transmembrane region" description="Helical" evidence="3">
    <location>
        <begin position="543"/>
        <end position="567"/>
    </location>
</feature>
<feature type="region of interest" description="Disordered" evidence="2">
    <location>
        <begin position="585"/>
        <end position="614"/>
    </location>
</feature>
<dbReference type="InterPro" id="IPR046959">
    <property type="entry name" value="PRK1-6/SRF4-like"/>
</dbReference>
<keyword evidence="3" id="KW-0812">Transmembrane</keyword>
<dbReference type="InterPro" id="IPR001611">
    <property type="entry name" value="Leu-rich_rpt"/>
</dbReference>